<keyword evidence="3" id="KW-1185">Reference proteome</keyword>
<dbReference type="Gramene" id="ERM97974">
    <property type="protein sequence ID" value="ERM97974"/>
    <property type="gene ID" value="AMTR_s00117p00108650"/>
</dbReference>
<proteinExistence type="predicted"/>
<gene>
    <name evidence="2" type="ORF">AMTR_s00117p00108650</name>
</gene>
<evidence type="ECO:0000313" key="3">
    <source>
        <dbReference type="Proteomes" id="UP000017836"/>
    </source>
</evidence>
<accession>W1NTP4</accession>
<feature type="region of interest" description="Disordered" evidence="1">
    <location>
        <begin position="25"/>
        <end position="69"/>
    </location>
</feature>
<dbReference type="Proteomes" id="UP000017836">
    <property type="component" value="Unassembled WGS sequence"/>
</dbReference>
<evidence type="ECO:0000256" key="1">
    <source>
        <dbReference type="SAM" id="MobiDB-lite"/>
    </source>
</evidence>
<evidence type="ECO:0000313" key="2">
    <source>
        <dbReference type="EMBL" id="ERM97974.1"/>
    </source>
</evidence>
<dbReference type="AlphaFoldDB" id="W1NTP4"/>
<protein>
    <submittedName>
        <fullName evidence="2">Uncharacterized protein</fullName>
    </submittedName>
</protein>
<feature type="compositionally biased region" description="Low complexity" evidence="1">
    <location>
        <begin position="47"/>
        <end position="62"/>
    </location>
</feature>
<reference evidence="3" key="1">
    <citation type="journal article" date="2013" name="Science">
        <title>The Amborella genome and the evolution of flowering plants.</title>
        <authorList>
            <consortium name="Amborella Genome Project"/>
        </authorList>
    </citation>
    <scope>NUCLEOTIDE SEQUENCE [LARGE SCALE GENOMIC DNA]</scope>
</reference>
<sequence>MSANEATLEMRVKRTRTIKNKDIENLERSTIADPKVHRKSTQMSKRALSSLDASPSIPSASSGGVDLPPRLKKHAKMKASPSPSLPSEVIAPVQDTIPEIVVTQQEMEAPIADNHNGPEIVQSPTLSSLSQGDFLCTIIEEGNILEEDTEAIGVVPDIKATTLKVPASIVSEAEPQPQSDASSSKTLQLVTVPIPEAPILIVPYVGPPSKLDTPSSASLALLPKESTIVAEVPYLIMIGSSSAFFGVDHYVK</sequence>
<name>W1NTP4_AMBTC</name>
<dbReference type="HOGENOM" id="CLU_977761_0_0_1"/>
<dbReference type="EMBL" id="KI395608">
    <property type="protein sequence ID" value="ERM97974.1"/>
    <property type="molecule type" value="Genomic_DNA"/>
</dbReference>
<organism evidence="2 3">
    <name type="scientific">Amborella trichopoda</name>
    <dbReference type="NCBI Taxonomy" id="13333"/>
    <lineage>
        <taxon>Eukaryota</taxon>
        <taxon>Viridiplantae</taxon>
        <taxon>Streptophyta</taxon>
        <taxon>Embryophyta</taxon>
        <taxon>Tracheophyta</taxon>
        <taxon>Spermatophyta</taxon>
        <taxon>Magnoliopsida</taxon>
        <taxon>Amborellales</taxon>
        <taxon>Amborellaceae</taxon>
        <taxon>Amborella</taxon>
    </lineage>
</organism>